<name>A0A4Z0L9B6_9FLAO</name>
<evidence type="ECO:0000313" key="2">
    <source>
        <dbReference type="Proteomes" id="UP000297407"/>
    </source>
</evidence>
<dbReference type="OrthoDB" id="4166375at2"/>
<reference evidence="1 2" key="1">
    <citation type="submission" date="2019-04" db="EMBL/GenBank/DDBJ databases">
        <title>Flavobacterium sp. strain DS2-A Genome sequencing and assembly.</title>
        <authorList>
            <person name="Kim I."/>
        </authorList>
    </citation>
    <scope>NUCLEOTIDE SEQUENCE [LARGE SCALE GENOMIC DNA]</scope>
    <source>
        <strain evidence="1 2">DS2-A</strain>
    </source>
</reference>
<sequence length="237" mass="27453">MEKSEAQQKTINLGKLLVKELQLEQSVDTLGRWMAHYLAMKMTEAESASGQEKSRLDKECFDIILKIWSHRWQLPGNSKPFQNFVPIFEFLVKLNPDRERSFYFDDAIASKKKTVTKKPFNSDGWLDVAKAADKYARICIDQALNNAASEVTTDEETKWLENAPRLTEDIDVQIINIVLDKEKDFDLIDSTEESKEDLMKKIKIEKLQSNIDFLQNFQKLHGKLLKNLKQKLATVNQ</sequence>
<dbReference type="Proteomes" id="UP000297407">
    <property type="component" value="Unassembled WGS sequence"/>
</dbReference>
<dbReference type="RefSeq" id="WP_135525444.1">
    <property type="nucleotide sequence ID" value="NZ_SRLH01000002.1"/>
</dbReference>
<protein>
    <submittedName>
        <fullName evidence="1">Uncharacterized protein</fullName>
    </submittedName>
</protein>
<dbReference type="EMBL" id="SRLH01000002">
    <property type="protein sequence ID" value="TGD59134.1"/>
    <property type="molecule type" value="Genomic_DNA"/>
</dbReference>
<accession>A0A4Z0L9B6</accession>
<evidence type="ECO:0000313" key="1">
    <source>
        <dbReference type="EMBL" id="TGD59134.1"/>
    </source>
</evidence>
<organism evidence="1 2">
    <name type="scientific">Flavobacterium humi</name>
    <dbReference type="NCBI Taxonomy" id="2562683"/>
    <lineage>
        <taxon>Bacteria</taxon>
        <taxon>Pseudomonadati</taxon>
        <taxon>Bacteroidota</taxon>
        <taxon>Flavobacteriia</taxon>
        <taxon>Flavobacteriales</taxon>
        <taxon>Flavobacteriaceae</taxon>
        <taxon>Flavobacterium</taxon>
    </lineage>
</organism>
<proteinExistence type="predicted"/>
<comment type="caution">
    <text evidence="1">The sequence shown here is derived from an EMBL/GenBank/DDBJ whole genome shotgun (WGS) entry which is preliminary data.</text>
</comment>
<dbReference type="AlphaFoldDB" id="A0A4Z0L9B6"/>
<keyword evidence="2" id="KW-1185">Reference proteome</keyword>
<gene>
    <name evidence="1" type="ORF">E4635_04590</name>
</gene>